<dbReference type="InterPro" id="IPR027417">
    <property type="entry name" value="P-loop_NTPase"/>
</dbReference>
<evidence type="ECO:0000313" key="3">
    <source>
        <dbReference type="Proteomes" id="UP000218272"/>
    </source>
</evidence>
<dbReference type="GO" id="GO:0016887">
    <property type="term" value="F:ATP hydrolysis activity"/>
    <property type="evidence" value="ECO:0007669"/>
    <property type="project" value="InterPro"/>
</dbReference>
<sequence length="554" mass="61928">MVAENPSQDYCVQFVTERGISRQSEPGTITIAPSSDSWNDFGERILVEIAIQPRSEPPFSHERLTFRGFFGFVDKQAGKSDTLHLRDIVDQTPDTPVSADKVPDYFTMLPDMASYRRIVGYLGPEEARLALRAINDIVEADDRPVNRPWLRAARESQIFLNAFLRHSEPYFTWKNAAPILRGVEYEELDRISDGLHIKFRLAGRPNDHDLTFRFADGDAVLPQRFAIVIGKNGVGKSQTLAQIVDAALAGKPKLTDTRGDRPLFNRILGFYPSATITSVFPSDRRKHARVWYRRFSMVSGRSRQTTSDLIVQLARSIEGIGGTSRYEIFLKAITTIDGFRELVLRTKSGERGPVPVHGLNRGAEQETIRRYASINTRSEPVRMIDGKTYPLSSGELSFLRFAALAGLYIENGTLLLFDEPETHLHPNFISQFVALLDGLLAQTGSAAILATHSVYFVREAVEEQVTVLRSDEDRAISAETPTLKTFGADVGAISYFVFGEDQPSRLALEVENKIMAQTASWATVFETYKDRVSLDLLGEIRARVEGTDSEADGQ</sequence>
<gene>
    <name evidence="2" type="ORF">SCLO_1024980</name>
</gene>
<dbReference type="PANTHER" id="PTHR43581">
    <property type="entry name" value="ATP/GTP PHOSPHATASE"/>
    <property type="match status" value="1"/>
</dbReference>
<dbReference type="SUPFAM" id="SSF52540">
    <property type="entry name" value="P-loop containing nucleoside triphosphate hydrolases"/>
    <property type="match status" value="1"/>
</dbReference>
<dbReference type="Gene3D" id="3.40.50.300">
    <property type="entry name" value="P-loop containing nucleotide triphosphate hydrolases"/>
    <property type="match status" value="1"/>
</dbReference>
<evidence type="ECO:0000259" key="1">
    <source>
        <dbReference type="Pfam" id="PF13304"/>
    </source>
</evidence>
<protein>
    <recommendedName>
        <fullName evidence="1">ATPase AAA-type core domain-containing protein</fullName>
    </recommendedName>
</protein>
<dbReference type="RefSeq" id="WP_066519836.1">
    <property type="nucleotide sequence ID" value="NZ_AP017655.1"/>
</dbReference>
<evidence type="ECO:0000313" key="2">
    <source>
        <dbReference type="EMBL" id="BAV65538.1"/>
    </source>
</evidence>
<dbReference type="OrthoDB" id="9789856at2"/>
<reference evidence="2 3" key="1">
    <citation type="submission" date="2016-10" db="EMBL/GenBank/DDBJ databases">
        <title>Complete Genome Sequence of the Nonylphenol-Degrading Bacterium Sphingobium cloacae JCM 10874T.</title>
        <authorList>
            <person name="Ootsuka M."/>
            <person name="Nishizawa T."/>
            <person name="Ohta H."/>
        </authorList>
    </citation>
    <scope>NUCLEOTIDE SEQUENCE [LARGE SCALE GENOMIC DNA]</scope>
    <source>
        <strain evidence="2 3">JCM 10874</strain>
    </source>
</reference>
<dbReference type="InterPro" id="IPR003959">
    <property type="entry name" value="ATPase_AAA_core"/>
</dbReference>
<dbReference type="EMBL" id="AP017655">
    <property type="protein sequence ID" value="BAV65538.1"/>
    <property type="molecule type" value="Genomic_DNA"/>
</dbReference>
<name>A0A1E1F4U2_9SPHN</name>
<dbReference type="PANTHER" id="PTHR43581:SF2">
    <property type="entry name" value="EXCINUCLEASE ATPASE SUBUNIT"/>
    <property type="match status" value="1"/>
</dbReference>
<accession>A0A1E1F4U2</accession>
<dbReference type="AlphaFoldDB" id="A0A1E1F4U2"/>
<dbReference type="Proteomes" id="UP000218272">
    <property type="component" value="Chromosome SCLO_1"/>
</dbReference>
<dbReference type="InterPro" id="IPR051396">
    <property type="entry name" value="Bact_Antivir_Def_Nuclease"/>
</dbReference>
<dbReference type="KEGG" id="sclo:SCLO_1024980"/>
<keyword evidence="3" id="KW-1185">Reference proteome</keyword>
<dbReference type="Pfam" id="PF13304">
    <property type="entry name" value="AAA_21"/>
    <property type="match status" value="1"/>
</dbReference>
<dbReference type="GO" id="GO:0005524">
    <property type="term" value="F:ATP binding"/>
    <property type="evidence" value="ECO:0007669"/>
    <property type="project" value="InterPro"/>
</dbReference>
<feature type="domain" description="ATPase AAA-type core" evidence="1">
    <location>
        <begin position="391"/>
        <end position="457"/>
    </location>
</feature>
<proteinExistence type="predicted"/>
<organism evidence="2 3">
    <name type="scientific">Sphingobium cloacae</name>
    <dbReference type="NCBI Taxonomy" id="120107"/>
    <lineage>
        <taxon>Bacteria</taxon>
        <taxon>Pseudomonadati</taxon>
        <taxon>Pseudomonadota</taxon>
        <taxon>Alphaproteobacteria</taxon>
        <taxon>Sphingomonadales</taxon>
        <taxon>Sphingomonadaceae</taxon>
        <taxon>Sphingobium</taxon>
    </lineage>
</organism>